<dbReference type="EMBL" id="JAVRQU010000021">
    <property type="protein sequence ID" value="KAK5691374.1"/>
    <property type="molecule type" value="Genomic_DNA"/>
</dbReference>
<proteinExistence type="predicted"/>
<organism evidence="1 2">
    <name type="scientific">Elasticomyces elasticus</name>
    <dbReference type="NCBI Taxonomy" id="574655"/>
    <lineage>
        <taxon>Eukaryota</taxon>
        <taxon>Fungi</taxon>
        <taxon>Dikarya</taxon>
        <taxon>Ascomycota</taxon>
        <taxon>Pezizomycotina</taxon>
        <taxon>Dothideomycetes</taxon>
        <taxon>Dothideomycetidae</taxon>
        <taxon>Mycosphaerellales</taxon>
        <taxon>Teratosphaeriaceae</taxon>
        <taxon>Elasticomyces</taxon>
    </lineage>
</organism>
<name>A0AAN7VML5_9PEZI</name>
<evidence type="ECO:0000313" key="1">
    <source>
        <dbReference type="EMBL" id="KAK5691374.1"/>
    </source>
</evidence>
<reference evidence="1" key="1">
    <citation type="submission" date="2023-08" db="EMBL/GenBank/DDBJ databases">
        <title>Black Yeasts Isolated from many extreme environments.</title>
        <authorList>
            <person name="Coleine C."/>
            <person name="Stajich J.E."/>
            <person name="Selbmann L."/>
        </authorList>
    </citation>
    <scope>NUCLEOTIDE SEQUENCE</scope>
    <source>
        <strain evidence="1">CCFEE 5810</strain>
    </source>
</reference>
<evidence type="ECO:0000313" key="2">
    <source>
        <dbReference type="Proteomes" id="UP001310594"/>
    </source>
</evidence>
<sequence length="318" mass="36103">MTLLASFHDAPPNARQVSLTIDGTLVHGALHFVSSSDYFGKHFCRFFDIPPSTTHSFAIVEKARNAVIIAHPTMGVSWSIVADFPTITEGFVAVTDEIDAFRDTEELGTFSCKGDFTPATTALENVILAFPSQRPLATEYIKAGRGRVEVHTYPPIPVPRNVLEIIDRLQTDAAKPQYCNKSGEISKNFVKNQCRDLLDDDHSYTLSRRNALYPHRNNLAILNAKNWEVMCVSKMKDARVEMMPGMYSRYPVEDLRERKRWGLGDDRLVEGTYLVGIQEQMEAEAEVRAMEMMLAKPMTNEQRAEARDGERWLHYLMR</sequence>
<dbReference type="AlphaFoldDB" id="A0AAN7VML5"/>
<comment type="caution">
    <text evidence="1">The sequence shown here is derived from an EMBL/GenBank/DDBJ whole genome shotgun (WGS) entry which is preliminary data.</text>
</comment>
<dbReference type="Proteomes" id="UP001310594">
    <property type="component" value="Unassembled WGS sequence"/>
</dbReference>
<protein>
    <submittedName>
        <fullName evidence="1">Uncharacterized protein</fullName>
    </submittedName>
</protein>
<gene>
    <name evidence="1" type="ORF">LTR97_011366</name>
</gene>
<accession>A0AAN7VML5</accession>